<feature type="transmembrane region" description="Helical" evidence="1">
    <location>
        <begin position="103"/>
        <end position="122"/>
    </location>
</feature>
<keyword evidence="1" id="KW-0812">Transmembrane</keyword>
<sequence>MHPQLISMLKTWKNVLTRPGEKSFAAERSRSSATLKTALAWILLAGVIAALLDILLAALTEMWVISPSEVEFSHPSDFVVMITQPFIYLRIELLHLYFEFAKLYGWLWFHSGLFELVGNSVYRMLNFIVVDIPGWQREIAGGLLKPVSFLVKVGMYHCIALLFGGRGRFGRYAYLLAAFGAPILILNSLLDYMPLAVARLAAVLPGSSFMAGQNWYYTLMGSAAFAVSLIVLAYWLVLFYFSMKVEHGMTWWRAVTGVAASYLVIFVYGAIWPYGLVSGLMEAAELMRRG</sequence>
<evidence type="ECO:0008006" key="3">
    <source>
        <dbReference type="Google" id="ProtNLM"/>
    </source>
</evidence>
<feature type="transmembrane region" description="Helical" evidence="1">
    <location>
        <begin position="215"/>
        <end position="239"/>
    </location>
</feature>
<evidence type="ECO:0000256" key="1">
    <source>
        <dbReference type="SAM" id="Phobius"/>
    </source>
</evidence>
<keyword evidence="1" id="KW-0472">Membrane</keyword>
<gene>
    <name evidence="2" type="ORF">F4X14_11045</name>
</gene>
<keyword evidence="1" id="KW-1133">Transmembrane helix</keyword>
<dbReference type="AlphaFoldDB" id="A0A6B1D7F7"/>
<comment type="caution">
    <text evidence="2">The sequence shown here is derived from an EMBL/GenBank/DDBJ whole genome shotgun (WGS) entry which is preliminary data.</text>
</comment>
<dbReference type="EMBL" id="VXMH01000056">
    <property type="protein sequence ID" value="MYC95496.1"/>
    <property type="molecule type" value="Genomic_DNA"/>
</dbReference>
<evidence type="ECO:0000313" key="2">
    <source>
        <dbReference type="EMBL" id="MYC95496.1"/>
    </source>
</evidence>
<feature type="transmembrane region" description="Helical" evidence="1">
    <location>
        <begin position="38"/>
        <end position="60"/>
    </location>
</feature>
<proteinExistence type="predicted"/>
<accession>A0A6B1D7F7</accession>
<name>A0A6B1D7F7_9CHLR</name>
<feature type="transmembrane region" description="Helical" evidence="1">
    <location>
        <begin position="251"/>
        <end position="271"/>
    </location>
</feature>
<feature type="transmembrane region" description="Helical" evidence="1">
    <location>
        <begin position="172"/>
        <end position="195"/>
    </location>
</feature>
<protein>
    <recommendedName>
        <fullName evidence="3">Yip1 domain-containing protein</fullName>
    </recommendedName>
</protein>
<organism evidence="2">
    <name type="scientific">Caldilineaceae bacterium SB0661_bin_32</name>
    <dbReference type="NCBI Taxonomy" id="2605255"/>
    <lineage>
        <taxon>Bacteria</taxon>
        <taxon>Bacillati</taxon>
        <taxon>Chloroflexota</taxon>
        <taxon>Caldilineae</taxon>
        <taxon>Caldilineales</taxon>
        <taxon>Caldilineaceae</taxon>
    </lineage>
</organism>
<reference evidence="2" key="1">
    <citation type="submission" date="2019-09" db="EMBL/GenBank/DDBJ databases">
        <title>Characterisation of the sponge microbiome using genome-centric metagenomics.</title>
        <authorList>
            <person name="Engelberts J.P."/>
            <person name="Robbins S.J."/>
            <person name="De Goeij J.M."/>
            <person name="Aranda M."/>
            <person name="Bell S.C."/>
            <person name="Webster N.S."/>
        </authorList>
    </citation>
    <scope>NUCLEOTIDE SEQUENCE</scope>
    <source>
        <strain evidence="2">SB0661_bin_32</strain>
    </source>
</reference>